<dbReference type="InterPro" id="IPR007253">
    <property type="entry name" value="Cell_wall-bd_2"/>
</dbReference>
<dbReference type="AlphaFoldDB" id="A0A346XSN4"/>
<dbReference type="PANTHER" id="PTHR30032:SF8">
    <property type="entry name" value="GERMINATION-SPECIFIC N-ACETYLMURAMOYL-L-ALANINE AMIDASE"/>
    <property type="match status" value="1"/>
</dbReference>
<dbReference type="Gene3D" id="3.40.50.12090">
    <property type="match status" value="1"/>
</dbReference>
<proteinExistence type="predicted"/>
<keyword evidence="2" id="KW-0732">Signal</keyword>
<feature type="chain" id="PRO_5016880303" description="Cell wall binding repeat 2" evidence="2">
    <location>
        <begin position="30"/>
        <end position="526"/>
    </location>
</feature>
<gene>
    <name evidence="3" type="ORF">DVS28_a0524</name>
</gene>
<evidence type="ECO:0000256" key="1">
    <source>
        <dbReference type="SAM" id="MobiDB-lite"/>
    </source>
</evidence>
<reference evidence="3 4" key="1">
    <citation type="submission" date="2018-09" db="EMBL/GenBank/DDBJ databases">
        <title>Complete genome sequence of Euzebya sp. DY32-46 isolated from seawater of Pacific Ocean.</title>
        <authorList>
            <person name="Xu L."/>
            <person name="Wu Y.-H."/>
            <person name="Xu X.-W."/>
        </authorList>
    </citation>
    <scope>NUCLEOTIDE SEQUENCE [LARGE SCALE GENOMIC DNA]</scope>
    <source>
        <strain evidence="3 4">DY32-46</strain>
    </source>
</reference>
<sequence>MFRRLATRVALPATLLVLLLVTTALPGGAQTELPSVEDLLAEVGEIEGLNALDPVLNPVSDLVLTTLATIDDTLADAPLVNALALGGDDAVDSGVAFSQATFPEGAGTAILSREDLFADGFSSGVFQGVNTAPLLFTDSEDLDPRTGMELMRLGMTDITILGGDSALNPLVVQKLEIAGLTVTRVGGPTRVETAVETARATNPAATTALLVRAYPDEGQADDQAYADLLAAGPYAAENGWPILMTTSDGLHPATAEYLADSDITDVVVIGGTGAVSQSAEDAVTALGLSVTRVAGDNRYATAVAIANARGFESSADVDRLILAESRSRDDVWAPGFAATAHGTEHAAPVLLVDGLTIPTETLTFVLEGMVDNLLDGGPAVICASFVDSLACQAVALLMIGNVAGALELVTGLLDLIGGLPILGELLTELGLAGLLPGVLQSLTDALEQAGATTETLENLLGAVASGDPAAAQAALEEAATSVGEDVTDLVGGALGGLLGGGSGGSDDEDGGNPVDDLLGGLLGGGN</sequence>
<evidence type="ECO:0008006" key="5">
    <source>
        <dbReference type="Google" id="ProtNLM"/>
    </source>
</evidence>
<dbReference type="RefSeq" id="WP_114590065.1">
    <property type="nucleotide sequence ID" value="NZ_CAXIBR010000199.1"/>
</dbReference>
<dbReference type="Pfam" id="PF04122">
    <property type="entry name" value="CW_binding_2"/>
    <property type="match status" value="3"/>
</dbReference>
<evidence type="ECO:0000256" key="2">
    <source>
        <dbReference type="SAM" id="SignalP"/>
    </source>
</evidence>
<name>A0A346XSN4_9ACTN</name>
<organism evidence="3 4">
    <name type="scientific">Euzebya pacifica</name>
    <dbReference type="NCBI Taxonomy" id="1608957"/>
    <lineage>
        <taxon>Bacteria</taxon>
        <taxon>Bacillati</taxon>
        <taxon>Actinomycetota</taxon>
        <taxon>Nitriliruptoria</taxon>
        <taxon>Euzebyales</taxon>
    </lineage>
</organism>
<dbReference type="Proteomes" id="UP000264006">
    <property type="component" value="Chromosome"/>
</dbReference>
<evidence type="ECO:0000313" key="4">
    <source>
        <dbReference type="Proteomes" id="UP000264006"/>
    </source>
</evidence>
<feature type="signal peptide" evidence="2">
    <location>
        <begin position="1"/>
        <end position="29"/>
    </location>
</feature>
<evidence type="ECO:0000313" key="3">
    <source>
        <dbReference type="EMBL" id="AXV05231.1"/>
    </source>
</evidence>
<keyword evidence="4" id="KW-1185">Reference proteome</keyword>
<dbReference type="OrthoDB" id="9813435at2"/>
<dbReference type="InterPro" id="IPR051922">
    <property type="entry name" value="Bact_Sporulation_Assoc"/>
</dbReference>
<protein>
    <recommendedName>
        <fullName evidence="5">Cell wall binding repeat 2</fullName>
    </recommendedName>
</protein>
<accession>A0A346XSN4</accession>
<dbReference type="PANTHER" id="PTHR30032">
    <property type="entry name" value="N-ACETYLMURAMOYL-L-ALANINE AMIDASE-RELATED"/>
    <property type="match status" value="1"/>
</dbReference>
<dbReference type="EMBL" id="CP031165">
    <property type="protein sequence ID" value="AXV05231.1"/>
    <property type="molecule type" value="Genomic_DNA"/>
</dbReference>
<dbReference type="KEGG" id="euz:DVS28_a0524"/>
<feature type="region of interest" description="Disordered" evidence="1">
    <location>
        <begin position="500"/>
        <end position="526"/>
    </location>
</feature>